<dbReference type="SUPFAM" id="SSF51261">
    <property type="entry name" value="Duplicated hybrid motif"/>
    <property type="match status" value="1"/>
</dbReference>
<keyword evidence="1" id="KW-0175">Coiled coil</keyword>
<gene>
    <name evidence="4" type="ORF">SAMN04489714_0440</name>
</gene>
<feature type="region of interest" description="Disordered" evidence="2">
    <location>
        <begin position="50"/>
        <end position="70"/>
    </location>
</feature>
<dbReference type="EMBL" id="LT629792">
    <property type="protein sequence ID" value="SDT87524.1"/>
    <property type="molecule type" value="Genomic_DNA"/>
</dbReference>
<dbReference type="PANTHER" id="PTHR21666">
    <property type="entry name" value="PEPTIDASE-RELATED"/>
    <property type="match status" value="1"/>
</dbReference>
<proteinExistence type="predicted"/>
<evidence type="ECO:0000313" key="5">
    <source>
        <dbReference type="Proteomes" id="UP000198976"/>
    </source>
</evidence>
<evidence type="ECO:0000313" key="4">
    <source>
        <dbReference type="EMBL" id="SDT87524.1"/>
    </source>
</evidence>
<organism evidence="4 5">
    <name type="scientific">Schaalia radingae</name>
    <dbReference type="NCBI Taxonomy" id="131110"/>
    <lineage>
        <taxon>Bacteria</taxon>
        <taxon>Bacillati</taxon>
        <taxon>Actinomycetota</taxon>
        <taxon>Actinomycetes</taxon>
        <taxon>Actinomycetales</taxon>
        <taxon>Actinomycetaceae</taxon>
        <taxon>Schaalia</taxon>
    </lineage>
</organism>
<protein>
    <submittedName>
        <fullName evidence="4">Murein DD-endopeptidase MepM and murein hydrolase activator NlpD, contain LysM domain</fullName>
    </submittedName>
</protein>
<evidence type="ECO:0000259" key="3">
    <source>
        <dbReference type="Pfam" id="PF01551"/>
    </source>
</evidence>
<name>A0ABY0V5P1_9ACTO</name>
<feature type="coiled-coil region" evidence="1">
    <location>
        <begin position="97"/>
        <end position="166"/>
    </location>
</feature>
<dbReference type="RefSeq" id="WP_070725551.1">
    <property type="nucleotide sequence ID" value="NZ_LT629792.1"/>
</dbReference>
<keyword evidence="5" id="KW-1185">Reference proteome</keyword>
<dbReference type="Gene3D" id="2.70.70.10">
    <property type="entry name" value="Glucose Permease (Domain IIA)"/>
    <property type="match status" value="1"/>
</dbReference>
<dbReference type="GO" id="GO:0016787">
    <property type="term" value="F:hydrolase activity"/>
    <property type="evidence" value="ECO:0007669"/>
    <property type="project" value="UniProtKB-KW"/>
</dbReference>
<dbReference type="InterPro" id="IPR011055">
    <property type="entry name" value="Dup_hybrid_motif"/>
</dbReference>
<dbReference type="PANTHER" id="PTHR21666:SF270">
    <property type="entry name" value="MUREIN HYDROLASE ACTIVATOR ENVC"/>
    <property type="match status" value="1"/>
</dbReference>
<accession>A0ABY0V5P1</accession>
<dbReference type="Gene3D" id="6.10.250.3150">
    <property type="match status" value="1"/>
</dbReference>
<dbReference type="CDD" id="cd12797">
    <property type="entry name" value="M23_peptidase"/>
    <property type="match status" value="1"/>
</dbReference>
<reference evidence="4 5" key="1">
    <citation type="submission" date="2016-10" db="EMBL/GenBank/DDBJ databases">
        <authorList>
            <person name="Varghese N."/>
            <person name="Submissions S."/>
        </authorList>
    </citation>
    <scope>NUCLEOTIDE SEQUENCE [LARGE SCALE GENOMIC DNA]</scope>
    <source>
        <strain evidence="4 5">DSM 9169</strain>
    </source>
</reference>
<sequence length="454" mass="48667">MSQVRQVRGRRRRAALAVGTTVAFISALGIAGRADGDALAAPAQAAPSPAVLMPAADGDDDRDSVARKQADSAQHIDELTSQLEGIDSSLAQVYVDLERLNGQIPGAEAQLKSAQQAFEAADRQHQLALDQLDSAEAEQSRIAREIDEAEKQQDEANQAIGALAREMYRGDMSSPELLALTSQGTGEIGDRAAAADTLMRSHTRALNEALALKARQENQAQRQEAVTERIANLEQTARQASEQARTSKEEADKHLSELTAMKSDRDQKKKEWESQKKTAQSQLTKWQEEFDAMSAKLAEIDAANRAAAAQQAATSGNFAPAGSMFTSPLHIPLQITSPFGWRHHPILGVDRYHNGTDFAAPCGSPQYPIAPGTVVAAQQETAGGNVLYINHGMINGHSWVSAHVHLSSFAVPVGAHVDRSTVVGYTGATGYATGCHLHLSLMQDGVDVDPTDFL</sequence>
<evidence type="ECO:0000256" key="1">
    <source>
        <dbReference type="SAM" id="Coils"/>
    </source>
</evidence>
<keyword evidence="4" id="KW-0378">Hydrolase</keyword>
<evidence type="ECO:0000256" key="2">
    <source>
        <dbReference type="SAM" id="MobiDB-lite"/>
    </source>
</evidence>
<dbReference type="InterPro" id="IPR016047">
    <property type="entry name" value="M23ase_b-sheet_dom"/>
</dbReference>
<dbReference type="Proteomes" id="UP000198976">
    <property type="component" value="Chromosome I"/>
</dbReference>
<dbReference type="InterPro" id="IPR050570">
    <property type="entry name" value="Cell_wall_metabolism_enzyme"/>
</dbReference>
<feature type="compositionally biased region" description="Basic and acidic residues" evidence="2">
    <location>
        <begin position="245"/>
        <end position="276"/>
    </location>
</feature>
<dbReference type="Pfam" id="PF01551">
    <property type="entry name" value="Peptidase_M23"/>
    <property type="match status" value="1"/>
</dbReference>
<feature type="domain" description="M23ase beta-sheet core" evidence="3">
    <location>
        <begin position="352"/>
        <end position="450"/>
    </location>
</feature>
<feature type="region of interest" description="Disordered" evidence="2">
    <location>
        <begin position="236"/>
        <end position="283"/>
    </location>
</feature>